<gene>
    <name evidence="1" type="ORF">E2C01_065943</name>
</gene>
<reference evidence="1" key="1">
    <citation type="submission" date="2019-05" db="EMBL/GenBank/DDBJ databases">
        <title>Another draft genome of Portunus trituberculatus and its Hox gene families provides insights of decapod evolution.</title>
        <authorList>
            <person name="Jeong J.-H."/>
            <person name="Song I."/>
            <person name="Kim S."/>
            <person name="Choi T."/>
            <person name="Kim D."/>
            <person name="Ryu S."/>
            <person name="Kim W."/>
        </authorList>
    </citation>
    <scope>NUCLEOTIDE SEQUENCE [LARGE SCALE GENOMIC DNA]</scope>
    <source>
        <tissue evidence="1">Muscle</tissue>
    </source>
</reference>
<name>A0A5B7HSJ9_PORTR</name>
<keyword evidence="2" id="KW-1185">Reference proteome</keyword>
<dbReference type="AlphaFoldDB" id="A0A5B7HSJ9"/>
<protein>
    <submittedName>
        <fullName evidence="1">Uncharacterized protein</fullName>
    </submittedName>
</protein>
<dbReference type="Proteomes" id="UP000324222">
    <property type="component" value="Unassembled WGS sequence"/>
</dbReference>
<dbReference type="EMBL" id="VSRR010033311">
    <property type="protein sequence ID" value="MPC71658.1"/>
    <property type="molecule type" value="Genomic_DNA"/>
</dbReference>
<comment type="caution">
    <text evidence="1">The sequence shown here is derived from an EMBL/GenBank/DDBJ whole genome shotgun (WGS) entry which is preliminary data.</text>
</comment>
<sequence length="84" mass="9657">MVKVTCFHLAFPRPHHLHVTNVWHFDKRTSSRRQGEAAPQQLQPSFPSAYSLPMQWAAVLLPPRPRLNPLLQVPGSEGERERSH</sequence>
<evidence type="ECO:0000313" key="1">
    <source>
        <dbReference type="EMBL" id="MPC71658.1"/>
    </source>
</evidence>
<organism evidence="1 2">
    <name type="scientific">Portunus trituberculatus</name>
    <name type="common">Swimming crab</name>
    <name type="synonym">Neptunus trituberculatus</name>
    <dbReference type="NCBI Taxonomy" id="210409"/>
    <lineage>
        <taxon>Eukaryota</taxon>
        <taxon>Metazoa</taxon>
        <taxon>Ecdysozoa</taxon>
        <taxon>Arthropoda</taxon>
        <taxon>Crustacea</taxon>
        <taxon>Multicrustacea</taxon>
        <taxon>Malacostraca</taxon>
        <taxon>Eumalacostraca</taxon>
        <taxon>Eucarida</taxon>
        <taxon>Decapoda</taxon>
        <taxon>Pleocyemata</taxon>
        <taxon>Brachyura</taxon>
        <taxon>Eubrachyura</taxon>
        <taxon>Portunoidea</taxon>
        <taxon>Portunidae</taxon>
        <taxon>Portuninae</taxon>
        <taxon>Portunus</taxon>
    </lineage>
</organism>
<proteinExistence type="predicted"/>
<evidence type="ECO:0000313" key="2">
    <source>
        <dbReference type="Proteomes" id="UP000324222"/>
    </source>
</evidence>
<accession>A0A5B7HSJ9</accession>